<dbReference type="OrthoDB" id="10532539at2759"/>
<feature type="compositionally biased region" description="Polar residues" evidence="1">
    <location>
        <begin position="204"/>
        <end position="227"/>
    </location>
</feature>
<evidence type="ECO:0000256" key="1">
    <source>
        <dbReference type="SAM" id="MobiDB-lite"/>
    </source>
</evidence>
<name>A0A511KB50_RHOTO</name>
<proteinExistence type="predicted"/>
<reference evidence="2 3" key="1">
    <citation type="submission" date="2019-07" db="EMBL/GenBank/DDBJ databases">
        <title>Rhodotorula toruloides NBRC10032 genome sequencing.</title>
        <authorList>
            <person name="Shida Y."/>
            <person name="Takaku H."/>
            <person name="Ogasawara W."/>
            <person name="Mori K."/>
        </authorList>
    </citation>
    <scope>NUCLEOTIDE SEQUENCE [LARGE SCALE GENOMIC DNA]</scope>
    <source>
        <strain evidence="2 3">NBRC10032</strain>
    </source>
</reference>
<accession>A0A511KB50</accession>
<gene>
    <name evidence="2" type="ORF">Rt10032_c03g1596</name>
</gene>
<dbReference type="EMBL" id="BJWK01000003">
    <property type="protein sequence ID" value="GEM07579.1"/>
    <property type="molecule type" value="Genomic_DNA"/>
</dbReference>
<sequence>MFYEQRKVADLATRTTNYPTFRPPFTLFYERIEACSPAVRLHFTNLSSWSFVSRTAFPKSVPQNFLFARTATDIAKNASGASVALLPPIEILCSLNLLLAAMNGRLAHSEQTLALFAHLFYRIWHLREGGESHMDSIVRKIQLLVPTLLPDDHPLKPFLMHPTEHSIDSLPLLPHSDNTLRSSSHLTDPTQRLALSIDVEAHSISSEEMTSEQGASGGNTAVQQEGSWNGGCREEHEHDDSVLSKVRNWLPSVGNEGMSPC</sequence>
<organism evidence="2 3">
    <name type="scientific">Rhodotorula toruloides</name>
    <name type="common">Yeast</name>
    <name type="synonym">Rhodosporidium toruloides</name>
    <dbReference type="NCBI Taxonomy" id="5286"/>
    <lineage>
        <taxon>Eukaryota</taxon>
        <taxon>Fungi</taxon>
        <taxon>Dikarya</taxon>
        <taxon>Basidiomycota</taxon>
        <taxon>Pucciniomycotina</taxon>
        <taxon>Microbotryomycetes</taxon>
        <taxon>Sporidiobolales</taxon>
        <taxon>Sporidiobolaceae</taxon>
        <taxon>Rhodotorula</taxon>
    </lineage>
</organism>
<dbReference type="Proteomes" id="UP000321518">
    <property type="component" value="Unassembled WGS sequence"/>
</dbReference>
<protein>
    <submittedName>
        <fullName evidence="2">Uncharacterized protein</fullName>
    </submittedName>
</protein>
<evidence type="ECO:0000313" key="3">
    <source>
        <dbReference type="Proteomes" id="UP000321518"/>
    </source>
</evidence>
<comment type="caution">
    <text evidence="2">The sequence shown here is derived from an EMBL/GenBank/DDBJ whole genome shotgun (WGS) entry which is preliminary data.</text>
</comment>
<feature type="region of interest" description="Disordered" evidence="1">
    <location>
        <begin position="204"/>
        <end position="240"/>
    </location>
</feature>
<dbReference type="AlphaFoldDB" id="A0A511KB50"/>
<evidence type="ECO:0000313" key="2">
    <source>
        <dbReference type="EMBL" id="GEM07579.1"/>
    </source>
</evidence>